<sequence length="341" mass="36740">MADADRNAAASAGPLEPAPILKRIRWGGTKLGSLLGKDLGEGDDWAESWEVADHGDDQSVVTAGQYAGWSLGRLVAERPRALFGRHATLPDGTPRTQFPLLIKFLDAADTLSVQVHPNDEQAKTYDPSENGKTEAWVIVDAERGASLYAGLKPETDADALRAASEAGSVEDLLHRFEVEAGDCVFIPAGTVHAIGAGIVLAEIQQSSDLTFRLYDWGYRDPQGNPRQIHLDESIACTDFNRGPVDPVSPRPLKGLSERSERLVEGEYFVIDRHTASAAFPLPSDDRFRVLMTLSGSATLLCERDSIELPTGKTVLIPADCKPLTVEPAAGGVTLLESYLPS</sequence>
<dbReference type="InterPro" id="IPR014710">
    <property type="entry name" value="RmlC-like_jellyroll"/>
</dbReference>
<dbReference type="PANTHER" id="PTHR42742">
    <property type="entry name" value="TRANSCRIPTIONAL REPRESSOR MPRA"/>
    <property type="match status" value="1"/>
</dbReference>
<comment type="caution">
    <text evidence="7">The sequence shown here is derived from an EMBL/GenBank/DDBJ whole genome shotgun (WGS) entry which is preliminary data.</text>
</comment>
<dbReference type="InterPro" id="IPR051804">
    <property type="entry name" value="Carb_Metab_Reg_Kinase/Isom"/>
</dbReference>
<evidence type="ECO:0000256" key="3">
    <source>
        <dbReference type="ARBA" id="ARBA00029741"/>
    </source>
</evidence>
<evidence type="ECO:0000259" key="5">
    <source>
        <dbReference type="Pfam" id="PF20511"/>
    </source>
</evidence>
<evidence type="ECO:0000313" key="8">
    <source>
        <dbReference type="Proteomes" id="UP000609651"/>
    </source>
</evidence>
<evidence type="ECO:0000259" key="6">
    <source>
        <dbReference type="Pfam" id="PF21621"/>
    </source>
</evidence>
<keyword evidence="8" id="KW-1185">Reference proteome</keyword>
<dbReference type="CDD" id="cd07010">
    <property type="entry name" value="cupin_PMI_type_I_N_bac"/>
    <property type="match status" value="1"/>
</dbReference>
<feature type="domain" description="Mannose-6-phosphate isomerase cupin" evidence="6">
    <location>
        <begin position="261"/>
        <end position="326"/>
    </location>
</feature>
<evidence type="ECO:0000256" key="1">
    <source>
        <dbReference type="ARBA" id="ARBA00022723"/>
    </source>
</evidence>
<dbReference type="RefSeq" id="WP_171183479.1">
    <property type="nucleotide sequence ID" value="NZ_WTPX01000009.1"/>
</dbReference>
<dbReference type="InterPro" id="IPR049071">
    <property type="entry name" value="MPI_cupin_dom"/>
</dbReference>
<dbReference type="EMBL" id="WTPX01000009">
    <property type="protein sequence ID" value="NNJ24486.1"/>
    <property type="molecule type" value="Genomic_DNA"/>
</dbReference>
<proteinExistence type="predicted"/>
<reference evidence="7 8" key="1">
    <citation type="journal article" date="2020" name="Syst. Appl. Microbiol.">
        <title>Alienimonas chondri sp. nov., a novel planctomycete isolated from the biofilm of the red alga Chondrus crispus.</title>
        <authorList>
            <person name="Vitorino I."/>
            <person name="Albuquerque L."/>
            <person name="Wiegand S."/>
            <person name="Kallscheuer N."/>
            <person name="da Costa M.S."/>
            <person name="Lobo-da-Cunha A."/>
            <person name="Jogler C."/>
            <person name="Lage O.M."/>
        </authorList>
    </citation>
    <scope>NUCLEOTIDE SEQUENCE [LARGE SCALE GENOMIC DNA]</scope>
    <source>
        <strain evidence="7 8">LzC2</strain>
    </source>
</reference>
<evidence type="ECO:0000256" key="4">
    <source>
        <dbReference type="ARBA" id="ARBA00030762"/>
    </source>
</evidence>
<dbReference type="Proteomes" id="UP000609651">
    <property type="component" value="Unassembled WGS sequence"/>
</dbReference>
<dbReference type="SUPFAM" id="SSF51182">
    <property type="entry name" value="RmlC-like cupins"/>
    <property type="match status" value="1"/>
</dbReference>
<name>A0ABX1VAM9_9PLAN</name>
<dbReference type="InterPro" id="IPR011051">
    <property type="entry name" value="RmlC_Cupin_sf"/>
</dbReference>
<keyword evidence="2" id="KW-0862">Zinc</keyword>
<feature type="domain" description="Phosphomannose isomerase type I catalytic" evidence="5">
    <location>
        <begin position="22"/>
        <end position="125"/>
    </location>
</feature>
<keyword evidence="7" id="KW-0413">Isomerase</keyword>
<keyword evidence="1" id="KW-0479">Metal-binding</keyword>
<dbReference type="Pfam" id="PF20511">
    <property type="entry name" value="PMI_typeI_cat"/>
    <property type="match status" value="1"/>
</dbReference>
<protein>
    <recommendedName>
        <fullName evidence="3">Phosphohexomutase</fullName>
    </recommendedName>
    <alternativeName>
        <fullName evidence="4">Phosphomannose isomerase</fullName>
    </alternativeName>
</protein>
<dbReference type="InterPro" id="IPR014628">
    <property type="entry name" value="Man6P_isomerase_Firm_short"/>
</dbReference>
<dbReference type="GO" id="GO:0004476">
    <property type="term" value="F:mannose-6-phosphate isomerase activity"/>
    <property type="evidence" value="ECO:0007669"/>
    <property type="project" value="UniProtKB-EC"/>
</dbReference>
<dbReference type="PIRSF" id="PIRSF036894">
    <property type="entry name" value="PMI_Firm_short"/>
    <property type="match status" value="1"/>
</dbReference>
<organism evidence="7 8">
    <name type="scientific">Alienimonas chondri</name>
    <dbReference type="NCBI Taxonomy" id="2681879"/>
    <lineage>
        <taxon>Bacteria</taxon>
        <taxon>Pseudomonadati</taxon>
        <taxon>Planctomycetota</taxon>
        <taxon>Planctomycetia</taxon>
        <taxon>Planctomycetales</taxon>
        <taxon>Planctomycetaceae</taxon>
        <taxon>Alienimonas</taxon>
    </lineage>
</organism>
<dbReference type="Pfam" id="PF21621">
    <property type="entry name" value="MPI_cupin_dom"/>
    <property type="match status" value="1"/>
</dbReference>
<dbReference type="Gene3D" id="2.60.120.10">
    <property type="entry name" value="Jelly Rolls"/>
    <property type="match status" value="2"/>
</dbReference>
<evidence type="ECO:0000313" key="7">
    <source>
        <dbReference type="EMBL" id="NNJ24486.1"/>
    </source>
</evidence>
<evidence type="ECO:0000256" key="2">
    <source>
        <dbReference type="ARBA" id="ARBA00022833"/>
    </source>
</evidence>
<dbReference type="PANTHER" id="PTHR42742:SF3">
    <property type="entry name" value="FRUCTOKINASE"/>
    <property type="match status" value="1"/>
</dbReference>
<gene>
    <name evidence="7" type="primary">manA</name>
    <name evidence="7" type="ORF">LzC2_05440</name>
</gene>
<dbReference type="InterPro" id="IPR046457">
    <property type="entry name" value="PMI_typeI_cat"/>
</dbReference>
<accession>A0ABX1VAM9</accession>